<dbReference type="EMBL" id="KN606477">
    <property type="protein sequence ID" value="KHJ79189.1"/>
    <property type="molecule type" value="Genomic_DNA"/>
</dbReference>
<proteinExistence type="predicted"/>
<feature type="compositionally biased region" description="Basic and acidic residues" evidence="5">
    <location>
        <begin position="156"/>
        <end position="170"/>
    </location>
</feature>
<evidence type="ECO:0000256" key="3">
    <source>
        <dbReference type="ARBA" id="ARBA00023136"/>
    </source>
</evidence>
<dbReference type="AlphaFoldDB" id="A0A0B1S2N8"/>
<reference evidence="7 8" key="1">
    <citation type="submission" date="2014-03" db="EMBL/GenBank/DDBJ databases">
        <title>Draft genome of the hookworm Oesophagostomum dentatum.</title>
        <authorList>
            <person name="Mitreva M."/>
        </authorList>
    </citation>
    <scope>NUCLEOTIDE SEQUENCE [LARGE SCALE GENOMIC DNA]</scope>
    <source>
        <strain evidence="7 8">OD-Hann</strain>
    </source>
</reference>
<organism evidence="7 8">
    <name type="scientific">Oesophagostomum dentatum</name>
    <name type="common">Nodular worm</name>
    <dbReference type="NCBI Taxonomy" id="61180"/>
    <lineage>
        <taxon>Eukaryota</taxon>
        <taxon>Metazoa</taxon>
        <taxon>Ecdysozoa</taxon>
        <taxon>Nematoda</taxon>
        <taxon>Chromadorea</taxon>
        <taxon>Rhabditida</taxon>
        <taxon>Rhabditina</taxon>
        <taxon>Rhabditomorpha</taxon>
        <taxon>Strongyloidea</taxon>
        <taxon>Strongylidae</taxon>
        <taxon>Oesophagostomum</taxon>
    </lineage>
</organism>
<feature type="compositionally biased region" description="Acidic residues" evidence="5">
    <location>
        <begin position="130"/>
        <end position="139"/>
    </location>
</feature>
<keyword evidence="8" id="KW-1185">Reference proteome</keyword>
<dbReference type="Proteomes" id="UP000053660">
    <property type="component" value="Unassembled WGS sequence"/>
</dbReference>
<evidence type="ECO:0000256" key="1">
    <source>
        <dbReference type="ARBA" id="ARBA00004479"/>
    </source>
</evidence>
<evidence type="ECO:0000259" key="6">
    <source>
        <dbReference type="Pfam" id="PF20806"/>
    </source>
</evidence>
<feature type="non-terminal residue" evidence="7">
    <location>
        <position position="270"/>
    </location>
</feature>
<dbReference type="Gene3D" id="2.60.40.1530">
    <property type="entry name" value="ntegrin, alpha v. Chain A, domain 4"/>
    <property type="match status" value="1"/>
</dbReference>
<evidence type="ECO:0000256" key="4">
    <source>
        <dbReference type="ARBA" id="ARBA00023180"/>
    </source>
</evidence>
<feature type="region of interest" description="Disordered" evidence="5">
    <location>
        <begin position="130"/>
        <end position="170"/>
    </location>
</feature>
<keyword evidence="3" id="KW-0472">Membrane</keyword>
<evidence type="ECO:0000313" key="7">
    <source>
        <dbReference type="EMBL" id="KHJ79189.1"/>
    </source>
</evidence>
<dbReference type="GO" id="GO:0007229">
    <property type="term" value="P:integrin-mediated signaling pathway"/>
    <property type="evidence" value="ECO:0007669"/>
    <property type="project" value="UniProtKB-KW"/>
</dbReference>
<sequence>THVSRTHAAPSEGARGRQTHVVTSHAGGTGGRRTHTTYEVTSGGAAGGRGHQEQVIKTHGGGGRSFKTYEVTTGDTTEEQGQSQVVTSQTSNTGGGGTWVYEEHTKKPVQWVYEEKAKKPVEYEYIPDEEYEEDEEEDYERGGSRIKREARKKSKKLDPARARADGRVGPEKARFADLRQAVKESKDAGGVIDYQGVLSRASVDCNSLRCTHIECDLYNIRENEFVLVEIFSRLYTNTLVDERNPGGEISSLALARVTNTKINWPHKPTL</sequence>
<feature type="non-terminal residue" evidence="7">
    <location>
        <position position="1"/>
    </location>
</feature>
<feature type="compositionally biased region" description="Low complexity" evidence="5">
    <location>
        <begin position="82"/>
        <end position="92"/>
    </location>
</feature>
<dbReference type="GO" id="GO:0016020">
    <property type="term" value="C:membrane"/>
    <property type="evidence" value="ECO:0007669"/>
    <property type="project" value="UniProtKB-SubCell"/>
</dbReference>
<keyword evidence="2" id="KW-0401">Integrin</keyword>
<keyword evidence="4" id="KW-0325">Glycoprotein</keyword>
<name>A0A0B1S2N8_OESDE</name>
<feature type="domain" description="Integrin alpha third immunoglobulin-like" evidence="6">
    <location>
        <begin position="144"/>
        <end position="258"/>
    </location>
</feature>
<accession>A0A0B1S2N8</accession>
<dbReference type="InterPro" id="IPR032695">
    <property type="entry name" value="Integrin_dom_sf"/>
</dbReference>
<evidence type="ECO:0000256" key="2">
    <source>
        <dbReference type="ARBA" id="ARBA00023037"/>
    </source>
</evidence>
<comment type="subcellular location">
    <subcellularLocation>
        <location evidence="1">Membrane</location>
        <topology evidence="1">Single-pass type I membrane protein</topology>
    </subcellularLocation>
</comment>
<feature type="region of interest" description="Disordered" evidence="5">
    <location>
        <begin position="74"/>
        <end position="100"/>
    </location>
</feature>
<gene>
    <name evidence="7" type="ORF">OESDEN_21171</name>
</gene>
<dbReference type="Pfam" id="PF20806">
    <property type="entry name" value="Integrin_A_Ig_3"/>
    <property type="match status" value="1"/>
</dbReference>
<protein>
    <recommendedName>
        <fullName evidence="6">Integrin alpha third immunoglobulin-like domain-containing protein</fullName>
    </recommendedName>
</protein>
<dbReference type="SUPFAM" id="SSF69179">
    <property type="entry name" value="Integrin domains"/>
    <property type="match status" value="1"/>
</dbReference>
<evidence type="ECO:0000313" key="8">
    <source>
        <dbReference type="Proteomes" id="UP000053660"/>
    </source>
</evidence>
<feature type="region of interest" description="Disordered" evidence="5">
    <location>
        <begin position="1"/>
        <end position="51"/>
    </location>
</feature>
<dbReference type="InterPro" id="IPR048286">
    <property type="entry name" value="Integrin_alpha_Ig-like_3"/>
</dbReference>
<evidence type="ECO:0000256" key="5">
    <source>
        <dbReference type="SAM" id="MobiDB-lite"/>
    </source>
</evidence>